<proteinExistence type="predicted"/>
<gene>
    <name evidence="1" type="ORF">METZ01_LOCUS461391</name>
</gene>
<sequence>MQTEEVKRKKLFNYLSQASQKAYRDKYLITNDVLCKSETRARMLELYLEGEVPSSISLFKKIIKVIKFHLKNAAWFFLYLSTKLAHFLSNQRYYFAGTKKLHALDIFFVVPNIIKHKEFKDVYLTCLTGVLDKIGGNYVYIPTWFGSWNPFDLFEVFRILKKNDCPVLTEFQVLQWSDYGKAFFYL</sequence>
<feature type="non-terminal residue" evidence="1">
    <location>
        <position position="186"/>
    </location>
</feature>
<organism evidence="1">
    <name type="scientific">marine metagenome</name>
    <dbReference type="NCBI Taxonomy" id="408172"/>
    <lineage>
        <taxon>unclassified sequences</taxon>
        <taxon>metagenomes</taxon>
        <taxon>ecological metagenomes</taxon>
    </lineage>
</organism>
<dbReference type="AlphaFoldDB" id="A0A383AL26"/>
<reference evidence="1" key="1">
    <citation type="submission" date="2018-05" db="EMBL/GenBank/DDBJ databases">
        <authorList>
            <person name="Lanie J.A."/>
            <person name="Ng W.-L."/>
            <person name="Kazmierczak K.M."/>
            <person name="Andrzejewski T.M."/>
            <person name="Davidsen T.M."/>
            <person name="Wayne K.J."/>
            <person name="Tettelin H."/>
            <person name="Glass J.I."/>
            <person name="Rusch D."/>
            <person name="Podicherti R."/>
            <person name="Tsui H.-C.T."/>
            <person name="Winkler M.E."/>
        </authorList>
    </citation>
    <scope>NUCLEOTIDE SEQUENCE</scope>
</reference>
<accession>A0A383AL26</accession>
<name>A0A383AL26_9ZZZZ</name>
<evidence type="ECO:0000313" key="1">
    <source>
        <dbReference type="EMBL" id="SVE08537.1"/>
    </source>
</evidence>
<protein>
    <submittedName>
        <fullName evidence="1">Uncharacterized protein</fullName>
    </submittedName>
</protein>
<dbReference type="EMBL" id="UINC01193096">
    <property type="protein sequence ID" value="SVE08537.1"/>
    <property type="molecule type" value="Genomic_DNA"/>
</dbReference>